<dbReference type="InterPro" id="IPR011435">
    <property type="entry name" value="UmpAB"/>
</dbReference>
<dbReference type="AlphaFoldDB" id="A0A1T4LRY9"/>
<keyword evidence="1" id="KW-0812">Transmembrane</keyword>
<feature type="transmembrane region" description="Helical" evidence="1">
    <location>
        <begin position="334"/>
        <end position="357"/>
    </location>
</feature>
<keyword evidence="1" id="KW-1133">Transmembrane helix</keyword>
<name>A0A1T4LRY9_VIBCI</name>
<feature type="transmembrane region" description="Helical" evidence="1">
    <location>
        <begin position="369"/>
        <end position="391"/>
    </location>
</feature>
<feature type="transmembrane region" description="Helical" evidence="1">
    <location>
        <begin position="40"/>
        <end position="61"/>
    </location>
</feature>
<feature type="transmembrane region" description="Helical" evidence="1">
    <location>
        <begin position="253"/>
        <end position="282"/>
    </location>
</feature>
<feature type="transmembrane region" description="Helical" evidence="1">
    <location>
        <begin position="210"/>
        <end position="233"/>
    </location>
</feature>
<dbReference type="STRING" id="1123491.SAMN02745782_00705"/>
<keyword evidence="3" id="KW-1185">Reference proteome</keyword>
<evidence type="ECO:0000313" key="3">
    <source>
        <dbReference type="Proteomes" id="UP000190834"/>
    </source>
</evidence>
<evidence type="ECO:0008006" key="4">
    <source>
        <dbReference type="Google" id="ProtNLM"/>
    </source>
</evidence>
<proteinExistence type="predicted"/>
<feature type="transmembrane region" description="Helical" evidence="1">
    <location>
        <begin position="7"/>
        <end position="28"/>
    </location>
</feature>
<feature type="transmembrane region" description="Helical" evidence="1">
    <location>
        <begin position="294"/>
        <end position="314"/>
    </location>
</feature>
<evidence type="ECO:0000256" key="1">
    <source>
        <dbReference type="SAM" id="Phobius"/>
    </source>
</evidence>
<reference evidence="3" key="1">
    <citation type="submission" date="2017-02" db="EMBL/GenBank/DDBJ databases">
        <authorList>
            <person name="Varghese N."/>
            <person name="Submissions S."/>
        </authorList>
    </citation>
    <scope>NUCLEOTIDE SEQUENCE [LARGE SCALE GENOMIC DNA]</scope>
    <source>
        <strain evidence="3">DSM 19608</strain>
    </source>
</reference>
<feature type="transmembrane region" description="Helical" evidence="1">
    <location>
        <begin position="464"/>
        <end position="487"/>
    </location>
</feature>
<feature type="transmembrane region" description="Helical" evidence="1">
    <location>
        <begin position="178"/>
        <end position="198"/>
    </location>
</feature>
<protein>
    <recommendedName>
        <fullName evidence="4">DUF1538 domain-containing protein</fullName>
    </recommendedName>
</protein>
<dbReference type="EMBL" id="FUXB01000003">
    <property type="protein sequence ID" value="SJZ57214.1"/>
    <property type="molecule type" value="Genomic_DNA"/>
</dbReference>
<dbReference type="Proteomes" id="UP000190834">
    <property type="component" value="Unassembled WGS sequence"/>
</dbReference>
<feature type="transmembrane region" description="Helical" evidence="1">
    <location>
        <begin position="428"/>
        <end position="452"/>
    </location>
</feature>
<feature type="transmembrane region" description="Helical" evidence="1">
    <location>
        <begin position="82"/>
        <end position="106"/>
    </location>
</feature>
<dbReference type="OrthoDB" id="9781614at2"/>
<keyword evidence="1" id="KW-0472">Membrane</keyword>
<dbReference type="Pfam" id="PF07556">
    <property type="entry name" value="DUF1538"/>
    <property type="match status" value="2"/>
</dbReference>
<sequence>MLFIKDFYHALLHALKNLLPIVIVVLFFQLAILRQVPEEVGSMAFGLLVVAIGVALFLQGLELSIFPVGKSLANQFARRGSLSILLAFGFAMGFSAVVAEPALIAVAEQAQTISEGRIDSLTLRLLVATSVGFVIALGVFRTIMGYPLRWFMIIGYLLAIAITYFAPEEIIGIAYDSGGVTTNIVTVPLITAIGVGLASSIRGRNPLIDGFGLAAMAAMAPRLTVQLYGIYVYSFDTSQVSSFISTLPTDEHLIWYVPFIELLGTVRDVLPIMLTILFFQYLVLRRRLNNPRSIIFGFVLVVIGLHIFVLGLKLGLFPIGNSMAEQLIMSGNVLYVYLFAFMIGFSATMAEPALIAVGKQAEECASGKVNGSLIRIFAALGLAIGITIGAYRVVNGASLYEYIVGGYTLVIILTLMTPKYIIALAYDLGGVTTSDMTVPLITALGIGLATHIEGRNVLIDGFGLIAFASIFPIVTVMIYAIITDWFFQYSKVKA</sequence>
<gene>
    <name evidence="2" type="ORF">SAMN02745782_00705</name>
</gene>
<feature type="transmembrane region" description="Helical" evidence="1">
    <location>
        <begin position="121"/>
        <end position="140"/>
    </location>
</feature>
<feature type="transmembrane region" description="Helical" evidence="1">
    <location>
        <begin position="397"/>
        <end position="416"/>
    </location>
</feature>
<organism evidence="2 3">
    <name type="scientific">Vibrio cincinnatiensis DSM 19608</name>
    <dbReference type="NCBI Taxonomy" id="1123491"/>
    <lineage>
        <taxon>Bacteria</taxon>
        <taxon>Pseudomonadati</taxon>
        <taxon>Pseudomonadota</taxon>
        <taxon>Gammaproteobacteria</taxon>
        <taxon>Vibrionales</taxon>
        <taxon>Vibrionaceae</taxon>
        <taxon>Vibrio</taxon>
    </lineage>
</organism>
<feature type="transmembrane region" description="Helical" evidence="1">
    <location>
        <begin position="147"/>
        <end position="166"/>
    </location>
</feature>
<accession>A0A1T4LRY9</accession>
<evidence type="ECO:0000313" key="2">
    <source>
        <dbReference type="EMBL" id="SJZ57214.1"/>
    </source>
</evidence>